<dbReference type="RefSeq" id="WP_146370298.1">
    <property type="nucleotide sequence ID" value="NZ_SJPP01000001.1"/>
</dbReference>
<sequence length="175" mass="19712">MIEIRPATTTDASAIAHVHIESWRTTYRGIIADEYLDAMAAETRVDSWLELLKHADQTTFVALDAHKNVVGFANAGPERMGRTDFCGELYAIYLLPDARGRQTGRRLVAETVNWLRDRNLDSLIVWVLRDNPYRAFYETLSGKQVDEKEIHIAGQGLIEVAYGWEDSKALTGISS</sequence>
<dbReference type="InterPro" id="IPR016181">
    <property type="entry name" value="Acyl_CoA_acyltransferase"/>
</dbReference>
<dbReference type="EMBL" id="SJPP01000001">
    <property type="protein sequence ID" value="TWU12883.1"/>
    <property type="molecule type" value="Genomic_DNA"/>
</dbReference>
<evidence type="ECO:0000313" key="5">
    <source>
        <dbReference type="Proteomes" id="UP000320735"/>
    </source>
</evidence>
<keyword evidence="5" id="KW-1185">Reference proteome</keyword>
<evidence type="ECO:0000313" key="4">
    <source>
        <dbReference type="EMBL" id="TWU12883.1"/>
    </source>
</evidence>
<dbReference type="PANTHER" id="PTHR43877:SF1">
    <property type="entry name" value="ACETYLTRANSFERASE"/>
    <property type="match status" value="1"/>
</dbReference>
<dbReference type="Gene3D" id="3.40.630.30">
    <property type="match status" value="1"/>
</dbReference>
<feature type="domain" description="N-acetyltransferase" evidence="3">
    <location>
        <begin position="2"/>
        <end position="171"/>
    </location>
</feature>
<proteinExistence type="predicted"/>
<evidence type="ECO:0000259" key="3">
    <source>
        <dbReference type="PROSITE" id="PS51186"/>
    </source>
</evidence>
<evidence type="ECO:0000256" key="1">
    <source>
        <dbReference type="ARBA" id="ARBA00022679"/>
    </source>
</evidence>
<accession>A0A5C6BL47</accession>
<dbReference type="Pfam" id="PF00583">
    <property type="entry name" value="Acetyltransf_1"/>
    <property type="match status" value="1"/>
</dbReference>
<dbReference type="Proteomes" id="UP000320735">
    <property type="component" value="Unassembled WGS sequence"/>
</dbReference>
<gene>
    <name evidence="4" type="ORF">CA54_17090</name>
</gene>
<organism evidence="4 5">
    <name type="scientific">Symmachiella macrocystis</name>
    <dbReference type="NCBI Taxonomy" id="2527985"/>
    <lineage>
        <taxon>Bacteria</taxon>
        <taxon>Pseudomonadati</taxon>
        <taxon>Planctomycetota</taxon>
        <taxon>Planctomycetia</taxon>
        <taxon>Planctomycetales</taxon>
        <taxon>Planctomycetaceae</taxon>
        <taxon>Symmachiella</taxon>
    </lineage>
</organism>
<dbReference type="PROSITE" id="PS51186">
    <property type="entry name" value="GNAT"/>
    <property type="match status" value="1"/>
</dbReference>
<dbReference type="OrthoDB" id="9792929at2"/>
<dbReference type="GO" id="GO:0016747">
    <property type="term" value="F:acyltransferase activity, transferring groups other than amino-acyl groups"/>
    <property type="evidence" value="ECO:0007669"/>
    <property type="project" value="InterPro"/>
</dbReference>
<dbReference type="SUPFAM" id="SSF55729">
    <property type="entry name" value="Acyl-CoA N-acyltransferases (Nat)"/>
    <property type="match status" value="1"/>
</dbReference>
<name>A0A5C6BL47_9PLAN</name>
<dbReference type="AlphaFoldDB" id="A0A5C6BL47"/>
<dbReference type="InterPro" id="IPR050832">
    <property type="entry name" value="Bact_Acetyltransf"/>
</dbReference>
<protein>
    <submittedName>
        <fullName evidence="4">Acetyltransferase (GNAT) family protein</fullName>
    </submittedName>
</protein>
<keyword evidence="1 4" id="KW-0808">Transferase</keyword>
<dbReference type="PANTHER" id="PTHR43877">
    <property type="entry name" value="AMINOALKYLPHOSPHONATE N-ACETYLTRANSFERASE-RELATED-RELATED"/>
    <property type="match status" value="1"/>
</dbReference>
<reference evidence="4 5" key="1">
    <citation type="submission" date="2019-02" db="EMBL/GenBank/DDBJ databases">
        <title>Deep-cultivation of Planctomycetes and their phenomic and genomic characterization uncovers novel biology.</title>
        <authorList>
            <person name="Wiegand S."/>
            <person name="Jogler M."/>
            <person name="Boedeker C."/>
            <person name="Pinto D."/>
            <person name="Vollmers J."/>
            <person name="Rivas-Marin E."/>
            <person name="Kohn T."/>
            <person name="Peeters S.H."/>
            <person name="Heuer A."/>
            <person name="Rast P."/>
            <person name="Oberbeckmann S."/>
            <person name="Bunk B."/>
            <person name="Jeske O."/>
            <person name="Meyerdierks A."/>
            <person name="Storesund J.E."/>
            <person name="Kallscheuer N."/>
            <person name="Luecker S."/>
            <person name="Lage O.M."/>
            <person name="Pohl T."/>
            <person name="Merkel B.J."/>
            <person name="Hornburger P."/>
            <person name="Mueller R.-W."/>
            <person name="Bruemmer F."/>
            <person name="Labrenz M."/>
            <person name="Spormann A.M."/>
            <person name="Op Den Camp H."/>
            <person name="Overmann J."/>
            <person name="Amann R."/>
            <person name="Jetten M.S.M."/>
            <person name="Mascher T."/>
            <person name="Medema M.H."/>
            <person name="Devos D.P."/>
            <person name="Kaster A.-K."/>
            <person name="Ovreas L."/>
            <person name="Rohde M."/>
            <person name="Galperin M.Y."/>
            <person name="Jogler C."/>
        </authorList>
    </citation>
    <scope>NUCLEOTIDE SEQUENCE [LARGE SCALE GENOMIC DNA]</scope>
    <source>
        <strain evidence="4 5">CA54</strain>
    </source>
</reference>
<dbReference type="CDD" id="cd04301">
    <property type="entry name" value="NAT_SF"/>
    <property type="match status" value="1"/>
</dbReference>
<comment type="caution">
    <text evidence="4">The sequence shown here is derived from an EMBL/GenBank/DDBJ whole genome shotgun (WGS) entry which is preliminary data.</text>
</comment>
<evidence type="ECO:0000256" key="2">
    <source>
        <dbReference type="ARBA" id="ARBA00023315"/>
    </source>
</evidence>
<keyword evidence="2" id="KW-0012">Acyltransferase</keyword>
<dbReference type="InterPro" id="IPR000182">
    <property type="entry name" value="GNAT_dom"/>
</dbReference>